<dbReference type="PANTHER" id="PTHR38459:SF1">
    <property type="entry name" value="PROPHAGE BACTOPRENOL-LINKED GLUCOSE TRANSLOCASE HOMOLOG"/>
    <property type="match status" value="1"/>
</dbReference>
<comment type="subcellular location">
    <subcellularLocation>
        <location evidence="1">Membrane</location>
        <topology evidence="1">Multi-pass membrane protein</topology>
    </subcellularLocation>
</comment>
<keyword evidence="3 6" id="KW-0812">Transmembrane</keyword>
<proteinExistence type="inferred from homology"/>
<comment type="similarity">
    <text evidence="2">Belongs to the GtrA family.</text>
</comment>
<evidence type="ECO:0000256" key="5">
    <source>
        <dbReference type="ARBA" id="ARBA00023136"/>
    </source>
</evidence>
<keyword evidence="9" id="KW-1185">Reference proteome</keyword>
<dbReference type="PANTHER" id="PTHR38459">
    <property type="entry name" value="PROPHAGE BACTOPRENOL-LINKED GLUCOSE TRANSLOCASE HOMOLOG"/>
    <property type="match status" value="1"/>
</dbReference>
<dbReference type="EMBL" id="JACIIX010000004">
    <property type="protein sequence ID" value="MBB6210144.1"/>
    <property type="molecule type" value="Genomic_DNA"/>
</dbReference>
<accession>A0A7W9ZHE8</accession>
<dbReference type="Pfam" id="PF04138">
    <property type="entry name" value="GtrA_DPMS_TM"/>
    <property type="match status" value="1"/>
</dbReference>
<reference evidence="8 9" key="1">
    <citation type="submission" date="2020-08" db="EMBL/GenBank/DDBJ databases">
        <title>Genomic Encyclopedia of Type Strains, Phase IV (KMG-IV): sequencing the most valuable type-strain genomes for metagenomic binning, comparative biology and taxonomic classification.</title>
        <authorList>
            <person name="Goeker M."/>
        </authorList>
    </citation>
    <scope>NUCLEOTIDE SEQUENCE [LARGE SCALE GENOMIC DNA]</scope>
    <source>
        <strain evidence="8 9">DSM 11590</strain>
    </source>
</reference>
<organism evidence="8 9">
    <name type="scientific">Novispirillum itersonii</name>
    <name type="common">Aquaspirillum itersonii</name>
    <dbReference type="NCBI Taxonomy" id="189"/>
    <lineage>
        <taxon>Bacteria</taxon>
        <taxon>Pseudomonadati</taxon>
        <taxon>Pseudomonadota</taxon>
        <taxon>Alphaproteobacteria</taxon>
        <taxon>Rhodospirillales</taxon>
        <taxon>Novispirillaceae</taxon>
        <taxon>Novispirillum</taxon>
    </lineage>
</organism>
<feature type="transmembrane region" description="Helical" evidence="6">
    <location>
        <begin position="73"/>
        <end position="91"/>
    </location>
</feature>
<feature type="transmembrane region" description="Helical" evidence="6">
    <location>
        <begin position="7"/>
        <end position="28"/>
    </location>
</feature>
<protein>
    <submittedName>
        <fullName evidence="8">Putative flippase GtrA</fullName>
    </submittedName>
</protein>
<keyword evidence="5 6" id="KW-0472">Membrane</keyword>
<dbReference type="AlphaFoldDB" id="A0A7W9ZHE8"/>
<feature type="domain" description="GtrA/DPMS transmembrane" evidence="7">
    <location>
        <begin position="10"/>
        <end position="123"/>
    </location>
</feature>
<evidence type="ECO:0000256" key="3">
    <source>
        <dbReference type="ARBA" id="ARBA00022692"/>
    </source>
</evidence>
<evidence type="ECO:0000313" key="8">
    <source>
        <dbReference type="EMBL" id="MBB6210144.1"/>
    </source>
</evidence>
<evidence type="ECO:0000256" key="6">
    <source>
        <dbReference type="SAM" id="Phobius"/>
    </source>
</evidence>
<dbReference type="RefSeq" id="WP_184262973.1">
    <property type="nucleotide sequence ID" value="NZ_JACIIX010000004.1"/>
</dbReference>
<evidence type="ECO:0000313" key="9">
    <source>
        <dbReference type="Proteomes" id="UP000544872"/>
    </source>
</evidence>
<evidence type="ECO:0000256" key="4">
    <source>
        <dbReference type="ARBA" id="ARBA00022989"/>
    </source>
</evidence>
<evidence type="ECO:0000259" key="7">
    <source>
        <dbReference type="Pfam" id="PF04138"/>
    </source>
</evidence>
<dbReference type="GO" id="GO:0000271">
    <property type="term" value="P:polysaccharide biosynthetic process"/>
    <property type="evidence" value="ECO:0007669"/>
    <property type="project" value="InterPro"/>
</dbReference>
<evidence type="ECO:0000256" key="2">
    <source>
        <dbReference type="ARBA" id="ARBA00009399"/>
    </source>
</evidence>
<feature type="transmembrane region" description="Helical" evidence="6">
    <location>
        <begin position="97"/>
        <end position="117"/>
    </location>
</feature>
<evidence type="ECO:0000256" key="1">
    <source>
        <dbReference type="ARBA" id="ARBA00004141"/>
    </source>
</evidence>
<keyword evidence="4 6" id="KW-1133">Transmembrane helix</keyword>
<dbReference type="InterPro" id="IPR007267">
    <property type="entry name" value="GtrA_DPMS_TM"/>
</dbReference>
<dbReference type="Proteomes" id="UP000544872">
    <property type="component" value="Unassembled WGS sequence"/>
</dbReference>
<feature type="transmembrane region" description="Helical" evidence="6">
    <location>
        <begin position="34"/>
        <end position="53"/>
    </location>
</feature>
<sequence length="131" mass="14097">MLLSRQFLLFACVGAGGTLAHYAVLIGLVEVARLSPMAGAAAGFVVGGLVNYVLNRTVVFRSDRSHTEALPRFFAIAATGLVWTMLLMAAMTDGLGLPYLLAQAMTTGLLLVWHYLLNRIWTFRPAEQGAA</sequence>
<comment type="caution">
    <text evidence="8">The sequence shown here is derived from an EMBL/GenBank/DDBJ whole genome shotgun (WGS) entry which is preliminary data.</text>
</comment>
<dbReference type="GO" id="GO:0005886">
    <property type="term" value="C:plasma membrane"/>
    <property type="evidence" value="ECO:0007669"/>
    <property type="project" value="TreeGrafter"/>
</dbReference>
<name>A0A7W9ZHE8_NOVIT</name>
<gene>
    <name evidence="8" type="ORF">FHS48_001554</name>
</gene>
<dbReference type="InterPro" id="IPR051401">
    <property type="entry name" value="GtrA_CellWall_Glycosyl"/>
</dbReference>